<feature type="compositionally biased region" description="Basic residues" evidence="1">
    <location>
        <begin position="1098"/>
        <end position="1110"/>
    </location>
</feature>
<sequence>MLLSHVLENQQMAALEKGLGRMAALLEEERLAVAEAEEAARHAPPEAEESDYDRERREAAAAYLRVREELSSPGEELEAAEQDMDASRVAEGRTFLERRTRVVLADRADYGDALLSQDAVAADLRRALRAAPEADGAAEIAAALDAQHALAFALTRALDRDADDDDAAWRDLRARADELEPAVLADCPRGAEELARLRALADGVLEAKAALRAALAAGGAAALAEAHDAATRSLAAVLGVQGDHVGFGLLLRARRARDAAAVAERAAAGNRAAKESEIPNFKGSDLGHFPLAGKAATPARALAALRSAVDAFAADFAVEDATAGASKRRAAPLRAALDVEPEDALSRVLRAAERREKGPPRDVDHPAVAAAAACLRLDELASSLDRRWGELRGSPEPGDYALARAARDALAGAAAEPSDDDAVLAVRRACTAFAANCDVELALGARLLVPIRCDLSLLIVRHAVEAAKDFGYDASDAPLRADVVEAARASPLYEAPTCDETPPEPVSGRDAYAAHWAYKTWADIPEIQHPGEGCDASEIKAELFRGPTPMAPLDPPATLRDARADAERRVEAVEALVARFRVAIKAADRAALRTAVDDADAMGFGGDPVGDAATLLATGAVDDDGGVAYTGLRSGLTLPRADDICPNWGDPPVLTTEQEVDAARQLQMELDECDADKFEGFEEAGKHDFGEGFDDAFLLLADAPRNAEEEAKIKALRADLDRQRADAPRLLDAKLAAEAAALAKDHLAYCEKLRDEVVNLMYTGDKDTPPTDLISREDEEKMMAEERKKYDFEWPPNPERWGAELPDDWRPQASLDDRENDVHPEDFKWSTTPFDGRDYCEPTEPVPEYDDETTVYEDIPVPSWKDLQWPGMDKWKAEQAIRDAKEAAWTKEDTERRVKLTVDLAEEISSDISNAHARATATTLNAHWMDGASWRGPYATKGSLVAREFIEDLEGGCPGTHPDFPNKAQSPTVLCALLPIARGEFESWDMHGASSLPPRHYLDAFSRPHVLRRVCLRRGGCAGGVALSDAEVAGLPLEDVVFGDGHVRQTYFEQHRPLAAVRGLWEKPDIEVQRQAEKATQRRLEQAAKQRPSLLSPRNRRLARGERRKKLAEKTTTGAAVLLEDTQPCYVSAASNWTTTKYLGETLDLALLGERPNAWVGRASTAAAHYDAAVNSFAVVRGSKRFLVAPPGTVEDERSYLHPHFRRSRSLAAADDQEVVAAGFEAVDLDAGDVLVLPAYWWHQVSTVDGFSISVNAWKRPPPVEKAMALAKRPDDVLPFGANWARGDTIAVLERLLETLVAGVLSGVDARAWLRRKLEHRLGDLPGMYPKLLTGATARHCAPANRAARAARAAALWDAPAIAPRVARAAGILRGLDDARVRAVELGNAVEAVAQAALAPERNATEFAPGIFECRARRSARPAVAFLLSCFRDDERAAPAAADASFEDEDAGFEDEDAGFEDERWNATPADAAVGAAPAAVGRVATASEL</sequence>
<dbReference type="EMBL" id="GL833167">
    <property type="protein sequence ID" value="EGB03561.1"/>
    <property type="molecule type" value="Genomic_DNA"/>
</dbReference>
<evidence type="ECO:0000256" key="1">
    <source>
        <dbReference type="SAM" id="MobiDB-lite"/>
    </source>
</evidence>
<feature type="compositionally biased region" description="Basic and acidic residues" evidence="1">
    <location>
        <begin position="1078"/>
        <end position="1088"/>
    </location>
</feature>
<evidence type="ECO:0000259" key="2">
    <source>
        <dbReference type="PROSITE" id="PS51184"/>
    </source>
</evidence>
<dbReference type="SMART" id="SM00558">
    <property type="entry name" value="JmjC"/>
    <property type="match status" value="1"/>
</dbReference>
<gene>
    <name evidence="3" type="ORF">AURANDRAFT_67896</name>
</gene>
<dbReference type="OrthoDB" id="415358at2759"/>
<dbReference type="Gene3D" id="2.60.120.10">
    <property type="entry name" value="Jelly Rolls"/>
    <property type="match status" value="1"/>
</dbReference>
<dbReference type="Proteomes" id="UP000002729">
    <property type="component" value="Unassembled WGS sequence"/>
</dbReference>
<protein>
    <recommendedName>
        <fullName evidence="2">JmjC domain-containing protein</fullName>
    </recommendedName>
</protein>
<accession>F0YMS3</accession>
<dbReference type="GeneID" id="20226482"/>
<feature type="region of interest" description="Disordered" evidence="1">
    <location>
        <begin position="1078"/>
        <end position="1110"/>
    </location>
</feature>
<feature type="domain" description="JmjC" evidence="2">
    <location>
        <begin position="1129"/>
        <end position="1276"/>
    </location>
</feature>
<organism evidence="4">
    <name type="scientific">Aureococcus anophagefferens</name>
    <name type="common">Harmful bloom alga</name>
    <dbReference type="NCBI Taxonomy" id="44056"/>
    <lineage>
        <taxon>Eukaryota</taxon>
        <taxon>Sar</taxon>
        <taxon>Stramenopiles</taxon>
        <taxon>Ochrophyta</taxon>
        <taxon>Pelagophyceae</taxon>
        <taxon>Pelagomonadales</taxon>
        <taxon>Pelagomonadaceae</taxon>
        <taxon>Aureococcus</taxon>
    </lineage>
</organism>
<dbReference type="InParanoid" id="F0YMS3"/>
<dbReference type="RefSeq" id="XP_009041711.1">
    <property type="nucleotide sequence ID" value="XM_009043463.1"/>
</dbReference>
<dbReference type="PANTHER" id="PTHR12461:SF105">
    <property type="entry name" value="HYPOXIA-INDUCIBLE FACTOR 1-ALPHA INHIBITOR"/>
    <property type="match status" value="1"/>
</dbReference>
<proteinExistence type="predicted"/>
<dbReference type="InterPro" id="IPR041667">
    <property type="entry name" value="Cupin_8"/>
</dbReference>
<dbReference type="PROSITE" id="PS51184">
    <property type="entry name" value="JMJC"/>
    <property type="match status" value="1"/>
</dbReference>
<evidence type="ECO:0000313" key="3">
    <source>
        <dbReference type="EMBL" id="EGB03561.1"/>
    </source>
</evidence>
<dbReference type="eggNOG" id="KOG2132">
    <property type="taxonomic scope" value="Eukaryota"/>
</dbReference>
<dbReference type="Pfam" id="PF13621">
    <property type="entry name" value="Cupin_8"/>
    <property type="match status" value="1"/>
</dbReference>
<dbReference type="SUPFAM" id="SSF51197">
    <property type="entry name" value="Clavaminate synthase-like"/>
    <property type="match status" value="1"/>
</dbReference>
<dbReference type="InterPro" id="IPR003347">
    <property type="entry name" value="JmjC_dom"/>
</dbReference>
<evidence type="ECO:0000313" key="4">
    <source>
        <dbReference type="Proteomes" id="UP000002729"/>
    </source>
</evidence>
<feature type="region of interest" description="Disordered" evidence="1">
    <location>
        <begin position="35"/>
        <end position="55"/>
    </location>
</feature>
<feature type="compositionally biased region" description="Basic and acidic residues" evidence="1">
    <location>
        <begin position="35"/>
        <end position="45"/>
    </location>
</feature>
<keyword evidence="4" id="KW-1185">Reference proteome</keyword>
<dbReference type="PANTHER" id="PTHR12461">
    <property type="entry name" value="HYPOXIA-INDUCIBLE FACTOR 1 ALPHA INHIBITOR-RELATED"/>
    <property type="match status" value="1"/>
</dbReference>
<dbReference type="InterPro" id="IPR014710">
    <property type="entry name" value="RmlC-like_jellyroll"/>
</dbReference>
<dbReference type="KEGG" id="aaf:AURANDRAFT_67896"/>
<reference evidence="3 4" key="1">
    <citation type="journal article" date="2011" name="Proc. Natl. Acad. Sci. U.S.A.">
        <title>Niche of harmful alga Aureococcus anophagefferens revealed through ecogenomics.</title>
        <authorList>
            <person name="Gobler C.J."/>
            <person name="Berry D.L."/>
            <person name="Dyhrman S.T."/>
            <person name="Wilhelm S.W."/>
            <person name="Salamov A."/>
            <person name="Lobanov A.V."/>
            <person name="Zhang Y."/>
            <person name="Collier J.L."/>
            <person name="Wurch L.L."/>
            <person name="Kustka A.B."/>
            <person name="Dill B.D."/>
            <person name="Shah M."/>
            <person name="VerBerkmoes N.C."/>
            <person name="Kuo A."/>
            <person name="Terry A."/>
            <person name="Pangilinan J."/>
            <person name="Lindquist E.A."/>
            <person name="Lucas S."/>
            <person name="Paulsen I.T."/>
            <person name="Hattenrath-Lehmann T.K."/>
            <person name="Talmage S.C."/>
            <person name="Walker E.A."/>
            <person name="Koch F."/>
            <person name="Burson A.M."/>
            <person name="Marcoval M.A."/>
            <person name="Tang Y.Z."/>
            <person name="Lecleir G.R."/>
            <person name="Coyne K.J."/>
            <person name="Berg G.M."/>
            <person name="Bertrand E.M."/>
            <person name="Saito M.A."/>
            <person name="Gladyshev V.N."/>
            <person name="Grigoriev I.V."/>
        </authorList>
    </citation>
    <scope>NUCLEOTIDE SEQUENCE [LARGE SCALE GENOMIC DNA]</scope>
    <source>
        <strain evidence="4">CCMP 1984</strain>
    </source>
</reference>
<name>F0YMS3_AURAN</name>